<name>A0A3B0AF39_9ACTN</name>
<evidence type="ECO:0000313" key="4">
    <source>
        <dbReference type="EMBL" id="RKN58983.1"/>
    </source>
</evidence>
<dbReference type="InterPro" id="IPR028098">
    <property type="entry name" value="Glyco_trans_4-like_N"/>
</dbReference>
<comment type="caution">
    <text evidence="4">The sequence shown here is derived from an EMBL/GenBank/DDBJ whole genome shotgun (WGS) entry which is preliminary data.</text>
</comment>
<dbReference type="OrthoDB" id="3861448at2"/>
<accession>A0A3B0AF39</accession>
<sequence>MHIGGSQLNAVELAGALADRGHEVVVVGEPGPLVQRVLGMGLEHVPVAADRHRPSPVVAGRLRQLSRRRGLDVLHGYEWPPALEAAAASAAPGTPAVAVCTVMSMAVAPFLPASMPLVVGTEAIRAHTASRRPGPVWLIEPPVDVTANAPGHPVGDFPARYGLDDAAPDAVTVVVVTRLAAELKLEGVLSAIDAVGLLADLPVRLVVTGDGPARPSVQERADAVNARVGRRAVVLTGELFDPRPAYASADIMLGMGGSALRALAFGRPLVVQGERGFWRLLTPESCPLFLEQGWYGLGDGGDGAGLLAGILRPLVTDRARRAELGAYGRRLAVERFSLQRAAALQEQIYLTAIEQRRTAGARRVRAVREGLRSAGGLARHEVRERVQRLRGRAARDDFNAATLAEKSLAATPRDRA</sequence>
<organism evidence="4 5">
    <name type="scientific">Micromonospora costi</name>
    <dbReference type="NCBI Taxonomy" id="1530042"/>
    <lineage>
        <taxon>Bacteria</taxon>
        <taxon>Bacillati</taxon>
        <taxon>Actinomycetota</taxon>
        <taxon>Actinomycetes</taxon>
        <taxon>Micromonosporales</taxon>
        <taxon>Micromonosporaceae</taxon>
        <taxon>Micromonospora</taxon>
    </lineage>
</organism>
<dbReference type="GO" id="GO:0016758">
    <property type="term" value="F:hexosyltransferase activity"/>
    <property type="evidence" value="ECO:0007669"/>
    <property type="project" value="TreeGrafter"/>
</dbReference>
<evidence type="ECO:0000256" key="2">
    <source>
        <dbReference type="ARBA" id="ARBA00022679"/>
    </source>
</evidence>
<dbReference type="EMBL" id="RBAN01000001">
    <property type="protein sequence ID" value="RKN58983.1"/>
    <property type="molecule type" value="Genomic_DNA"/>
</dbReference>
<keyword evidence="1" id="KW-0328">Glycosyltransferase</keyword>
<dbReference type="SUPFAM" id="SSF53756">
    <property type="entry name" value="UDP-Glycosyltransferase/glycogen phosphorylase"/>
    <property type="match status" value="1"/>
</dbReference>
<dbReference type="InterPro" id="IPR050194">
    <property type="entry name" value="Glycosyltransferase_grp1"/>
</dbReference>
<dbReference type="Proteomes" id="UP000279968">
    <property type="component" value="Unassembled WGS sequence"/>
</dbReference>
<dbReference type="AlphaFoldDB" id="A0A3B0AF39"/>
<protein>
    <submittedName>
        <fullName evidence="4">Glycosyltransferase</fullName>
    </submittedName>
</protein>
<dbReference type="Gene3D" id="3.40.50.2000">
    <property type="entry name" value="Glycogen Phosphorylase B"/>
    <property type="match status" value="2"/>
</dbReference>
<dbReference type="Pfam" id="PF13439">
    <property type="entry name" value="Glyco_transf_4"/>
    <property type="match status" value="1"/>
</dbReference>
<evidence type="ECO:0000313" key="5">
    <source>
        <dbReference type="Proteomes" id="UP000279968"/>
    </source>
</evidence>
<dbReference type="GO" id="GO:1901137">
    <property type="term" value="P:carbohydrate derivative biosynthetic process"/>
    <property type="evidence" value="ECO:0007669"/>
    <property type="project" value="UniProtKB-ARBA"/>
</dbReference>
<evidence type="ECO:0000259" key="3">
    <source>
        <dbReference type="Pfam" id="PF13439"/>
    </source>
</evidence>
<evidence type="ECO:0000256" key="1">
    <source>
        <dbReference type="ARBA" id="ARBA00022676"/>
    </source>
</evidence>
<feature type="domain" description="Glycosyltransferase subfamily 4-like N-terminal" evidence="3">
    <location>
        <begin position="3"/>
        <end position="100"/>
    </location>
</feature>
<dbReference type="PANTHER" id="PTHR45947">
    <property type="entry name" value="SULFOQUINOVOSYL TRANSFERASE SQD2"/>
    <property type="match status" value="1"/>
</dbReference>
<gene>
    <name evidence="4" type="ORF">D7193_00070</name>
</gene>
<keyword evidence="2 4" id="KW-0808">Transferase</keyword>
<reference evidence="4 5" key="1">
    <citation type="journal article" date="2015" name="Int. J. Syst. Evol. Microbiol.">
        <title>Micromonospora costi sp. nov., isolated from a leaf of Costus speciosus.</title>
        <authorList>
            <person name="Thawai C."/>
        </authorList>
    </citation>
    <scope>NUCLEOTIDE SEQUENCE [LARGE SCALE GENOMIC DNA]</scope>
    <source>
        <strain evidence="4 5">CS1-12</strain>
    </source>
</reference>
<proteinExistence type="predicted"/>
<dbReference type="Pfam" id="PF13692">
    <property type="entry name" value="Glyco_trans_1_4"/>
    <property type="match status" value="1"/>
</dbReference>
<dbReference type="PANTHER" id="PTHR45947:SF3">
    <property type="entry name" value="SULFOQUINOVOSYL TRANSFERASE SQD2"/>
    <property type="match status" value="1"/>
</dbReference>
<keyword evidence="5" id="KW-1185">Reference proteome</keyword>